<evidence type="ECO:0000256" key="2">
    <source>
        <dbReference type="ARBA" id="ARBA00022801"/>
    </source>
</evidence>
<dbReference type="RefSeq" id="WP_118444198.1">
    <property type="nucleotide sequence ID" value="NZ_CABHNE010000085.1"/>
</dbReference>
<accession>A0A415SCV3</accession>
<comment type="similarity">
    <text evidence="1 4">Belongs to the glycosyl hydrolase 28 family.</text>
</comment>
<keyword evidence="2 4" id="KW-0378">Hydrolase</keyword>
<name>A0A415SCV3_MEDGN</name>
<comment type="caution">
    <text evidence="6">The sequence shown here is derived from an EMBL/GenBank/DDBJ whole genome shotgun (WGS) entry which is preliminary data.</text>
</comment>
<dbReference type="PANTHER" id="PTHR31339">
    <property type="entry name" value="PECTIN LYASE-RELATED"/>
    <property type="match status" value="1"/>
</dbReference>
<dbReference type="AlphaFoldDB" id="A0A415SCV3"/>
<dbReference type="InterPro" id="IPR000743">
    <property type="entry name" value="Glyco_hydro_28"/>
</dbReference>
<dbReference type="InterPro" id="IPR011050">
    <property type="entry name" value="Pectin_lyase_fold/virulence"/>
</dbReference>
<dbReference type="InterPro" id="IPR012334">
    <property type="entry name" value="Pectin_lyas_fold"/>
</dbReference>
<organism evidence="6 7">
    <name type="scientific">Mediterraneibacter gnavus</name>
    <name type="common">Ruminococcus gnavus</name>
    <dbReference type="NCBI Taxonomy" id="33038"/>
    <lineage>
        <taxon>Bacteria</taxon>
        <taxon>Bacillati</taxon>
        <taxon>Bacillota</taxon>
        <taxon>Clostridia</taxon>
        <taxon>Lachnospirales</taxon>
        <taxon>Lachnospiraceae</taxon>
        <taxon>Mediterraneibacter</taxon>
    </lineage>
</organism>
<dbReference type="Pfam" id="PF00295">
    <property type="entry name" value="Glyco_hydro_28"/>
    <property type="match status" value="1"/>
</dbReference>
<evidence type="ECO:0000313" key="6">
    <source>
        <dbReference type="EMBL" id="RHM80876.1"/>
    </source>
</evidence>
<proteinExistence type="inferred from homology"/>
<evidence type="ECO:0000256" key="3">
    <source>
        <dbReference type="ARBA" id="ARBA00023295"/>
    </source>
</evidence>
<evidence type="ECO:0000313" key="5">
    <source>
        <dbReference type="EMBL" id="MDB8687836.1"/>
    </source>
</evidence>
<gene>
    <name evidence="6" type="ORF">DWZ50_02505</name>
    <name evidence="5" type="ORF">PNW85_14385</name>
</gene>
<evidence type="ECO:0000256" key="1">
    <source>
        <dbReference type="ARBA" id="ARBA00008834"/>
    </source>
</evidence>
<evidence type="ECO:0000256" key="4">
    <source>
        <dbReference type="RuleBase" id="RU361169"/>
    </source>
</evidence>
<keyword evidence="3 4" id="KW-0326">Glycosidase</keyword>
<dbReference type="Proteomes" id="UP001212160">
    <property type="component" value="Unassembled WGS sequence"/>
</dbReference>
<dbReference type="SUPFAM" id="SSF51126">
    <property type="entry name" value="Pectin lyase-like"/>
    <property type="match status" value="1"/>
</dbReference>
<dbReference type="Proteomes" id="UP000285610">
    <property type="component" value="Unassembled WGS sequence"/>
</dbReference>
<dbReference type="EMBL" id="JAQMLA010000051">
    <property type="protein sequence ID" value="MDB8687836.1"/>
    <property type="molecule type" value="Genomic_DNA"/>
</dbReference>
<dbReference type="PANTHER" id="PTHR31339:SF9">
    <property type="entry name" value="PLASMIN AND FIBRONECTIN-BINDING PROTEIN A"/>
    <property type="match status" value="1"/>
</dbReference>
<dbReference type="InterPro" id="IPR051801">
    <property type="entry name" value="GH28_Enzymes"/>
</dbReference>
<sequence length="162" mass="18265">MFEDDGADGGLGECPKNVIMADRPRTTYFEDVENLTVRGITFRDAAFWTLHMAGCRHVVVDGIRILNDQRGTNNDGINPDTCQDVVISNYVVKAGDDALLPAFEQCEKRVKKELESGNILTGTLCRYQNMLLFYVEYIGKKFRSCQSISGKRIWSRLQKGGF</sequence>
<evidence type="ECO:0000313" key="7">
    <source>
        <dbReference type="Proteomes" id="UP000285610"/>
    </source>
</evidence>
<protein>
    <submittedName>
        <fullName evidence="5">Glycosyl hydrolase family 28 protein</fullName>
    </submittedName>
</protein>
<dbReference type="GO" id="GO:0005975">
    <property type="term" value="P:carbohydrate metabolic process"/>
    <property type="evidence" value="ECO:0007669"/>
    <property type="project" value="InterPro"/>
</dbReference>
<dbReference type="EMBL" id="QRQE01000004">
    <property type="protein sequence ID" value="RHM80876.1"/>
    <property type="molecule type" value="Genomic_DNA"/>
</dbReference>
<reference evidence="6 7" key="1">
    <citation type="submission" date="2018-08" db="EMBL/GenBank/DDBJ databases">
        <title>A genome reference for cultivated species of the human gut microbiota.</title>
        <authorList>
            <person name="Zou Y."/>
            <person name="Xue W."/>
            <person name="Luo G."/>
        </authorList>
    </citation>
    <scope>NUCLEOTIDE SEQUENCE [LARGE SCALE GENOMIC DNA]</scope>
    <source>
        <strain evidence="6 7">AF33-12</strain>
    </source>
</reference>
<dbReference type="GO" id="GO:0004650">
    <property type="term" value="F:polygalacturonase activity"/>
    <property type="evidence" value="ECO:0007669"/>
    <property type="project" value="InterPro"/>
</dbReference>
<dbReference type="Gene3D" id="2.160.20.10">
    <property type="entry name" value="Single-stranded right-handed beta-helix, Pectin lyase-like"/>
    <property type="match status" value="1"/>
</dbReference>
<reference evidence="5" key="2">
    <citation type="submission" date="2023-01" db="EMBL/GenBank/DDBJ databases">
        <title>Human gut microbiome strain richness.</title>
        <authorList>
            <person name="Chen-Liaw A."/>
        </authorList>
    </citation>
    <scope>NUCLEOTIDE SEQUENCE</scope>
    <source>
        <strain evidence="5">RTP21484st1_H11_RTP21484_190118</strain>
    </source>
</reference>